<organism evidence="4 5">
    <name type="scientific">Aspergillus tubingensis (strain CBS 134.48)</name>
    <dbReference type="NCBI Taxonomy" id="767770"/>
    <lineage>
        <taxon>Eukaryota</taxon>
        <taxon>Fungi</taxon>
        <taxon>Dikarya</taxon>
        <taxon>Ascomycota</taxon>
        <taxon>Pezizomycotina</taxon>
        <taxon>Eurotiomycetes</taxon>
        <taxon>Eurotiomycetidae</taxon>
        <taxon>Eurotiales</taxon>
        <taxon>Aspergillaceae</taxon>
        <taxon>Aspergillus</taxon>
        <taxon>Aspergillus subgen. Circumdati</taxon>
    </lineage>
</organism>
<evidence type="ECO:0000256" key="1">
    <source>
        <dbReference type="ARBA" id="ARBA00022737"/>
    </source>
</evidence>
<reference evidence="5" key="1">
    <citation type="journal article" date="2017" name="Genome Biol.">
        <title>Comparative genomics reveals high biological diversity and specific adaptations in the industrially and medically important fungal genus Aspergillus.</title>
        <authorList>
            <person name="de Vries R.P."/>
            <person name="Riley R."/>
            <person name="Wiebenga A."/>
            <person name="Aguilar-Osorio G."/>
            <person name="Amillis S."/>
            <person name="Uchima C.A."/>
            <person name="Anderluh G."/>
            <person name="Asadollahi M."/>
            <person name="Askin M."/>
            <person name="Barry K."/>
            <person name="Battaglia E."/>
            <person name="Bayram O."/>
            <person name="Benocci T."/>
            <person name="Braus-Stromeyer S.A."/>
            <person name="Caldana C."/>
            <person name="Canovas D."/>
            <person name="Cerqueira G.C."/>
            <person name="Chen F."/>
            <person name="Chen W."/>
            <person name="Choi C."/>
            <person name="Clum A."/>
            <person name="Dos Santos R.A."/>
            <person name="Damasio A.R."/>
            <person name="Diallinas G."/>
            <person name="Emri T."/>
            <person name="Fekete E."/>
            <person name="Flipphi M."/>
            <person name="Freyberg S."/>
            <person name="Gallo A."/>
            <person name="Gournas C."/>
            <person name="Habgood R."/>
            <person name="Hainaut M."/>
            <person name="Harispe M.L."/>
            <person name="Henrissat B."/>
            <person name="Hilden K.S."/>
            <person name="Hope R."/>
            <person name="Hossain A."/>
            <person name="Karabika E."/>
            <person name="Karaffa L."/>
            <person name="Karanyi Z."/>
            <person name="Krasevec N."/>
            <person name="Kuo A."/>
            <person name="Kusch H."/>
            <person name="LaButti K."/>
            <person name="Lagendijk E.L."/>
            <person name="Lapidus A."/>
            <person name="Levasseur A."/>
            <person name="Lindquist E."/>
            <person name="Lipzen A."/>
            <person name="Logrieco A.F."/>
            <person name="MacCabe A."/>
            <person name="Maekelae M.R."/>
            <person name="Malavazi I."/>
            <person name="Melin P."/>
            <person name="Meyer V."/>
            <person name="Mielnichuk N."/>
            <person name="Miskei M."/>
            <person name="Molnar A.P."/>
            <person name="Mule G."/>
            <person name="Ngan C.Y."/>
            <person name="Orejas M."/>
            <person name="Orosz E."/>
            <person name="Ouedraogo J.P."/>
            <person name="Overkamp K.M."/>
            <person name="Park H.-S."/>
            <person name="Perrone G."/>
            <person name="Piumi F."/>
            <person name="Punt P.J."/>
            <person name="Ram A.F."/>
            <person name="Ramon A."/>
            <person name="Rauscher S."/>
            <person name="Record E."/>
            <person name="Riano-Pachon D.M."/>
            <person name="Robert V."/>
            <person name="Roehrig J."/>
            <person name="Ruller R."/>
            <person name="Salamov A."/>
            <person name="Salih N.S."/>
            <person name="Samson R.A."/>
            <person name="Sandor E."/>
            <person name="Sanguinetti M."/>
            <person name="Schuetze T."/>
            <person name="Sepcic K."/>
            <person name="Shelest E."/>
            <person name="Sherlock G."/>
            <person name="Sophianopoulou V."/>
            <person name="Squina F.M."/>
            <person name="Sun H."/>
            <person name="Susca A."/>
            <person name="Todd R.B."/>
            <person name="Tsang A."/>
            <person name="Unkles S.E."/>
            <person name="van de Wiele N."/>
            <person name="van Rossen-Uffink D."/>
            <person name="Oliveira J.V."/>
            <person name="Vesth T.C."/>
            <person name="Visser J."/>
            <person name="Yu J.-H."/>
            <person name="Zhou M."/>
            <person name="Andersen M.R."/>
            <person name="Archer D.B."/>
            <person name="Baker S.E."/>
            <person name="Benoit I."/>
            <person name="Brakhage A.A."/>
            <person name="Braus G.H."/>
            <person name="Fischer R."/>
            <person name="Frisvad J.C."/>
            <person name="Goldman G.H."/>
            <person name="Houbraken J."/>
            <person name="Oakley B."/>
            <person name="Pocsi I."/>
            <person name="Scazzocchio C."/>
            <person name="Seiboth B."/>
            <person name="vanKuyk P.A."/>
            <person name="Wortman J."/>
            <person name="Dyer P.S."/>
            <person name="Grigoriev I.V."/>
        </authorList>
    </citation>
    <scope>NUCLEOTIDE SEQUENCE [LARGE SCALE GENOMIC DNA]</scope>
    <source>
        <strain evidence="5">CBS 134.48</strain>
    </source>
</reference>
<dbReference type="VEuPathDB" id="FungiDB:ASPTUDRAFT_53821"/>
<dbReference type="OrthoDB" id="1577640at2759"/>
<dbReference type="OMA" id="QKHANDH"/>
<name>A0A1L9NBL1_ASPTC</name>
<dbReference type="Pfam" id="PF01048">
    <property type="entry name" value="PNP_UDP_1"/>
    <property type="match status" value="1"/>
</dbReference>
<feature type="domain" description="Nucleoside phosphorylase" evidence="2">
    <location>
        <begin position="15"/>
        <end position="269"/>
    </location>
</feature>
<dbReference type="GO" id="GO:0009116">
    <property type="term" value="P:nucleoside metabolic process"/>
    <property type="evidence" value="ECO:0007669"/>
    <property type="project" value="InterPro"/>
</dbReference>
<dbReference type="InterPro" id="IPR000845">
    <property type="entry name" value="Nucleoside_phosphorylase_d"/>
</dbReference>
<dbReference type="InterPro" id="IPR056884">
    <property type="entry name" value="NPHP3-like_N"/>
</dbReference>
<evidence type="ECO:0000313" key="5">
    <source>
        <dbReference type="Proteomes" id="UP000184304"/>
    </source>
</evidence>
<dbReference type="InterPro" id="IPR053137">
    <property type="entry name" value="NLR-like"/>
</dbReference>
<dbReference type="Gene3D" id="3.40.50.1580">
    <property type="entry name" value="Nucleoside phosphorylase domain"/>
    <property type="match status" value="1"/>
</dbReference>
<keyword evidence="1" id="KW-0677">Repeat</keyword>
<dbReference type="PANTHER" id="PTHR46082">
    <property type="entry name" value="ATP/GTP-BINDING PROTEIN-RELATED"/>
    <property type="match status" value="1"/>
</dbReference>
<keyword evidence="5" id="KW-1185">Reference proteome</keyword>
<dbReference type="PANTHER" id="PTHR46082:SF11">
    <property type="entry name" value="AAA+ ATPASE DOMAIN-CONTAINING PROTEIN-RELATED"/>
    <property type="match status" value="1"/>
</dbReference>
<gene>
    <name evidence="4" type="ORF">ASPTUDRAFT_53821</name>
</gene>
<dbReference type="STRING" id="767770.A0A1L9NBL1"/>
<dbReference type="SUPFAM" id="SSF53167">
    <property type="entry name" value="Purine and uridine phosphorylases"/>
    <property type="match status" value="1"/>
</dbReference>
<accession>A0A1L9NBL1</accession>
<dbReference type="EMBL" id="KV878187">
    <property type="protein sequence ID" value="OJI86670.1"/>
    <property type="molecule type" value="Genomic_DNA"/>
</dbReference>
<dbReference type="InterPro" id="IPR035994">
    <property type="entry name" value="Nucleoside_phosphorylase_sf"/>
</dbReference>
<dbReference type="AlphaFoldDB" id="A0A1L9NBL1"/>
<evidence type="ECO:0000313" key="4">
    <source>
        <dbReference type="EMBL" id="OJI86670.1"/>
    </source>
</evidence>
<protein>
    <submittedName>
        <fullName evidence="4">Uncharacterized protein</fullName>
    </submittedName>
</protein>
<sequence>MSSPTSPLRHEDFTVAWICALPVEMAAAEALLDERLPDLPAQPHDNNTYTFGVCHGHRVVIASLPSGVYGTNSAAVIATEVRIRFPYLRFGLMVGVGGGVRDAGVRLGDVVVSKPTREYGGVIQYDYGKAIDGGEWEHTGMLNKPPTVLLTAISRLQAAHLQKPSRVSELVSKVLAVNPSMATTFSCPQSSEDAPSGGAASLEQPCGIHYGLIASGNMVVKDGKLRDKIAKKYGILCFEMEAAGLMDNFPCLVIRGICDYADTHKKKDWQGYASLTAAAYAKELLAVIPRHSVLETPTATRFAFDDDFLARITRYDHERVHQRLSRKRLLGTTQWFLDHPEFQAWLSNRAYPWLWCSGKIGSGKSIIA</sequence>
<dbReference type="GO" id="GO:0003824">
    <property type="term" value="F:catalytic activity"/>
    <property type="evidence" value="ECO:0007669"/>
    <property type="project" value="InterPro"/>
</dbReference>
<evidence type="ECO:0000259" key="2">
    <source>
        <dbReference type="Pfam" id="PF01048"/>
    </source>
</evidence>
<dbReference type="Proteomes" id="UP000184304">
    <property type="component" value="Unassembled WGS sequence"/>
</dbReference>
<dbReference type="Pfam" id="PF24883">
    <property type="entry name" value="NPHP3_N"/>
    <property type="match status" value="1"/>
</dbReference>
<feature type="domain" description="Nephrocystin 3-like N-terminal" evidence="3">
    <location>
        <begin position="331"/>
        <end position="368"/>
    </location>
</feature>
<evidence type="ECO:0000259" key="3">
    <source>
        <dbReference type="Pfam" id="PF24883"/>
    </source>
</evidence>
<proteinExistence type="predicted"/>